<accession>A0A1H7WY60</accession>
<keyword evidence="7" id="KW-0812">Transmembrane</keyword>
<dbReference type="GO" id="GO:0009247">
    <property type="term" value="P:glycolipid biosynthetic process"/>
    <property type="evidence" value="ECO:0007669"/>
    <property type="project" value="UniProtKB-ARBA"/>
</dbReference>
<gene>
    <name evidence="8" type="ORF">SAMN04487910_4557</name>
</gene>
<dbReference type="InterPro" id="IPR004960">
    <property type="entry name" value="LipA_acyltrans"/>
</dbReference>
<evidence type="ECO:0000256" key="4">
    <source>
        <dbReference type="ARBA" id="ARBA00022679"/>
    </source>
</evidence>
<dbReference type="Pfam" id="PF03279">
    <property type="entry name" value="Lip_A_acyltrans"/>
    <property type="match status" value="1"/>
</dbReference>
<evidence type="ECO:0000256" key="7">
    <source>
        <dbReference type="SAM" id="Phobius"/>
    </source>
</evidence>
<keyword evidence="4 8" id="KW-0808">Transferase</keyword>
<evidence type="ECO:0000256" key="2">
    <source>
        <dbReference type="ARBA" id="ARBA00022475"/>
    </source>
</evidence>
<evidence type="ECO:0000256" key="1">
    <source>
        <dbReference type="ARBA" id="ARBA00004533"/>
    </source>
</evidence>
<keyword evidence="3" id="KW-0997">Cell inner membrane</keyword>
<protein>
    <submittedName>
        <fullName evidence="8">KDO2-lipid IV(A) lauroyltransferase</fullName>
    </submittedName>
</protein>
<evidence type="ECO:0000256" key="5">
    <source>
        <dbReference type="ARBA" id="ARBA00023136"/>
    </source>
</evidence>
<keyword evidence="6" id="KW-0012">Acyltransferase</keyword>
<dbReference type="AlphaFoldDB" id="A0A1H7WY60"/>
<dbReference type="GO" id="GO:0005886">
    <property type="term" value="C:plasma membrane"/>
    <property type="evidence" value="ECO:0007669"/>
    <property type="project" value="UniProtKB-SubCell"/>
</dbReference>
<dbReference type="OrthoDB" id="9801955at2"/>
<dbReference type="GO" id="GO:0016746">
    <property type="term" value="F:acyltransferase activity"/>
    <property type="evidence" value="ECO:0007669"/>
    <property type="project" value="UniProtKB-KW"/>
</dbReference>
<comment type="subcellular location">
    <subcellularLocation>
        <location evidence="1">Cell inner membrane</location>
    </subcellularLocation>
</comment>
<sequence>MQLLVYRLLYPILWIISKLPWRVFYMFSTCVYIFVYHVIRYRKKAVTENLTLVFPEKSKEDISKIRKAFYKHMCDMFLEMVKSISISDKDLLERFKIIDIESLKELEAKNKSIVVLMAHYASYEWATVTQLLIDFPTVGVYKQIKNKYFDQLVHRIRKRYDARLIASYNAMKEITRDKVNGKLCSYAFLSDQSPSLAKATYWTDFMGIKVPTHVGGAILAKRLDMSVAYLQVEKIKRGYYQGKFIPITENAKNCEDFYIVETYLRMVEKQIRKAPEYYLWTHKRWKHRDEEIPKDATIH</sequence>
<dbReference type="EMBL" id="FOAB01000012">
    <property type="protein sequence ID" value="SEM25877.1"/>
    <property type="molecule type" value="Genomic_DNA"/>
</dbReference>
<reference evidence="8 9" key="1">
    <citation type="submission" date="2016-10" db="EMBL/GenBank/DDBJ databases">
        <authorList>
            <person name="de Groot N.N."/>
        </authorList>
    </citation>
    <scope>NUCLEOTIDE SEQUENCE [LARGE SCALE GENOMIC DNA]</scope>
    <source>
        <strain evidence="8 9">DSM 25232</strain>
    </source>
</reference>
<dbReference type="PIRSF" id="PIRSF026649">
    <property type="entry name" value="MsbB"/>
    <property type="match status" value="1"/>
</dbReference>
<evidence type="ECO:0000256" key="3">
    <source>
        <dbReference type="ARBA" id="ARBA00022519"/>
    </source>
</evidence>
<keyword evidence="9" id="KW-1185">Reference proteome</keyword>
<dbReference type="STRING" id="1038014.SAMN04487910_4557"/>
<keyword evidence="7" id="KW-1133">Transmembrane helix</keyword>
<dbReference type="PANTHER" id="PTHR30606:SF10">
    <property type="entry name" value="PHOSPHATIDYLINOSITOL MANNOSIDE ACYLTRANSFERASE"/>
    <property type="match status" value="1"/>
</dbReference>
<dbReference type="RefSeq" id="WP_091412674.1">
    <property type="nucleotide sequence ID" value="NZ_FOAB01000012.1"/>
</dbReference>
<dbReference type="Proteomes" id="UP000198521">
    <property type="component" value="Unassembled WGS sequence"/>
</dbReference>
<proteinExistence type="predicted"/>
<feature type="transmembrane region" description="Helical" evidence="7">
    <location>
        <begin position="20"/>
        <end position="39"/>
    </location>
</feature>
<evidence type="ECO:0000313" key="8">
    <source>
        <dbReference type="EMBL" id="SEM25877.1"/>
    </source>
</evidence>
<keyword evidence="2" id="KW-1003">Cell membrane</keyword>
<dbReference type="CDD" id="cd07984">
    <property type="entry name" value="LPLAT_LABLAT-like"/>
    <property type="match status" value="1"/>
</dbReference>
<evidence type="ECO:0000313" key="9">
    <source>
        <dbReference type="Proteomes" id="UP000198521"/>
    </source>
</evidence>
<dbReference type="PANTHER" id="PTHR30606">
    <property type="entry name" value="LIPID A BIOSYNTHESIS LAUROYL ACYLTRANSFERASE"/>
    <property type="match status" value="1"/>
</dbReference>
<keyword evidence="5 7" id="KW-0472">Membrane</keyword>
<evidence type="ECO:0000256" key="6">
    <source>
        <dbReference type="ARBA" id="ARBA00023315"/>
    </source>
</evidence>
<organism evidence="8 9">
    <name type="scientific">Aquimarina amphilecti</name>
    <dbReference type="NCBI Taxonomy" id="1038014"/>
    <lineage>
        <taxon>Bacteria</taxon>
        <taxon>Pseudomonadati</taxon>
        <taxon>Bacteroidota</taxon>
        <taxon>Flavobacteriia</taxon>
        <taxon>Flavobacteriales</taxon>
        <taxon>Flavobacteriaceae</taxon>
        <taxon>Aquimarina</taxon>
    </lineage>
</organism>
<name>A0A1H7WY60_AQUAM</name>